<dbReference type="GO" id="GO:0008410">
    <property type="term" value="F:CoA-transferase activity"/>
    <property type="evidence" value="ECO:0007669"/>
    <property type="project" value="InterPro"/>
</dbReference>
<keyword evidence="3" id="KW-1185">Reference proteome</keyword>
<protein>
    <submittedName>
        <fullName evidence="2">Coenzyme A transferase</fullName>
    </submittedName>
</protein>
<dbReference type="SUPFAM" id="SSF100950">
    <property type="entry name" value="NagB/RpiA/CoA transferase-like"/>
    <property type="match status" value="1"/>
</dbReference>
<accession>A0A0U1P2K1</accession>
<proteinExistence type="inferred from homology"/>
<organism evidence="2 3">
    <name type="scientific">Neobacillus massiliamazoniensis</name>
    <dbReference type="NCBI Taxonomy" id="1499688"/>
    <lineage>
        <taxon>Bacteria</taxon>
        <taxon>Bacillati</taxon>
        <taxon>Bacillota</taxon>
        <taxon>Bacilli</taxon>
        <taxon>Bacillales</taxon>
        <taxon>Bacillaceae</taxon>
        <taxon>Neobacillus</taxon>
    </lineage>
</organism>
<dbReference type="AlphaFoldDB" id="A0A0U1P2K1"/>
<dbReference type="Pfam" id="PF01144">
    <property type="entry name" value="CoA_trans"/>
    <property type="match status" value="1"/>
</dbReference>
<reference evidence="3" key="1">
    <citation type="submission" date="2015-05" db="EMBL/GenBank/DDBJ databases">
        <authorList>
            <person name="Urmite Genomes"/>
        </authorList>
    </citation>
    <scope>NUCLEOTIDE SEQUENCE [LARGE SCALE GENOMIC DNA]</scope>
    <source>
        <strain evidence="3">LF1</strain>
    </source>
</reference>
<gene>
    <name evidence="2" type="ORF">BN000_04511</name>
</gene>
<comment type="similarity">
    <text evidence="1">Belongs to the 3-oxoacid CoA-transferase subunit B family.</text>
</comment>
<dbReference type="PANTHER" id="PTHR43293:SF3">
    <property type="entry name" value="CHOLESTEROL RING-CLEAVING HYDROLASE IPDB SUBUNIT"/>
    <property type="match status" value="1"/>
</dbReference>
<dbReference type="PANTHER" id="PTHR43293">
    <property type="entry name" value="ACETATE COA-TRANSFERASE YDIF"/>
    <property type="match status" value="1"/>
</dbReference>
<dbReference type="Proteomes" id="UP000199087">
    <property type="component" value="Unassembled WGS sequence"/>
</dbReference>
<dbReference type="EMBL" id="CVRB01000004">
    <property type="protein sequence ID" value="CRK84496.1"/>
    <property type="molecule type" value="Genomic_DNA"/>
</dbReference>
<evidence type="ECO:0000313" key="2">
    <source>
        <dbReference type="EMBL" id="CRK84496.1"/>
    </source>
</evidence>
<keyword evidence="2" id="KW-0808">Transferase</keyword>
<name>A0A0U1P2K1_9BACI</name>
<evidence type="ECO:0000313" key="3">
    <source>
        <dbReference type="Proteomes" id="UP000199087"/>
    </source>
</evidence>
<dbReference type="InterPro" id="IPR037171">
    <property type="entry name" value="NagB/RpiA_transferase-like"/>
</dbReference>
<dbReference type="InterPro" id="IPR004165">
    <property type="entry name" value="CoA_trans_fam_I"/>
</dbReference>
<dbReference type="STRING" id="1499688.BN000_04511"/>
<dbReference type="RefSeq" id="WP_218055171.1">
    <property type="nucleotide sequence ID" value="NZ_CVRB01000004.1"/>
</dbReference>
<evidence type="ECO:0000256" key="1">
    <source>
        <dbReference type="ARBA" id="ARBA00007047"/>
    </source>
</evidence>
<dbReference type="SMART" id="SM00882">
    <property type="entry name" value="CoA_trans"/>
    <property type="match status" value="1"/>
</dbReference>
<sequence length="276" mass="30353">MEKVMIQSSTFAAPDEYTSADLLAVAAAREVCDNEVVFAGTGLPMLAIMLAGKTIAPNCKVIYEAGTIESQGTSLPSSVGDPRCVTGCSIASGLLDVFNQLQRGVVDLAFLGGAEIDQYGNVNTTVVGDYLNPDLRFPGSGGNSDINSLAKRTVFMMVQEKRRFKEQIDYLTSPGWRVRQWPSGEWVHRRQAYGKKFIGGPSAVISNMAVYRFDEETGRMYVDTMHPGITKEILQENTGFTLDFSRCKGETQPPTYEELDILYRVVDSEGIFLSKK</sequence>
<dbReference type="Gene3D" id="3.40.1080.10">
    <property type="entry name" value="Glutaconate Coenzyme A-transferase"/>
    <property type="match status" value="1"/>
</dbReference>